<dbReference type="SMART" id="SM00320">
    <property type="entry name" value="WD40"/>
    <property type="match status" value="7"/>
</dbReference>
<feature type="repeat" description="WD" evidence="3">
    <location>
        <begin position="473"/>
        <end position="507"/>
    </location>
</feature>
<organism evidence="6 7">
    <name type="scientific">Aduncisulcus paluster</name>
    <dbReference type="NCBI Taxonomy" id="2918883"/>
    <lineage>
        <taxon>Eukaryota</taxon>
        <taxon>Metamonada</taxon>
        <taxon>Carpediemonas-like organisms</taxon>
        <taxon>Aduncisulcus</taxon>
    </lineage>
</organism>
<dbReference type="PROSITE" id="PS50294">
    <property type="entry name" value="WD_REPEATS_REGION"/>
    <property type="match status" value="5"/>
</dbReference>
<dbReference type="CDD" id="cd00200">
    <property type="entry name" value="WD40"/>
    <property type="match status" value="1"/>
</dbReference>
<evidence type="ECO:0000256" key="3">
    <source>
        <dbReference type="PROSITE-ProRule" id="PRU00221"/>
    </source>
</evidence>
<dbReference type="InterPro" id="IPR020472">
    <property type="entry name" value="WD40_PAC1"/>
</dbReference>
<name>A0ABQ5KTD4_9EUKA</name>
<dbReference type="InterPro" id="IPR050995">
    <property type="entry name" value="WD-F-box_domain-protein"/>
</dbReference>
<feature type="repeat" description="WD" evidence="3">
    <location>
        <begin position="347"/>
        <end position="388"/>
    </location>
</feature>
<evidence type="ECO:0000256" key="2">
    <source>
        <dbReference type="ARBA" id="ARBA00022737"/>
    </source>
</evidence>
<evidence type="ECO:0000256" key="5">
    <source>
        <dbReference type="SAM" id="MobiDB-lite"/>
    </source>
</evidence>
<keyword evidence="7" id="KW-1185">Reference proteome</keyword>
<dbReference type="PROSITE" id="PS50082">
    <property type="entry name" value="WD_REPEATS_2"/>
    <property type="match status" value="5"/>
</dbReference>
<accession>A0ABQ5KTD4</accession>
<reference evidence="6" key="1">
    <citation type="submission" date="2022-03" db="EMBL/GenBank/DDBJ databases">
        <title>Draft genome sequence of Aduncisulcus paluster, a free-living microaerophilic Fornicata.</title>
        <authorList>
            <person name="Yuyama I."/>
            <person name="Kume K."/>
            <person name="Tamura T."/>
            <person name="Inagaki Y."/>
            <person name="Hashimoto T."/>
        </authorList>
    </citation>
    <scope>NUCLEOTIDE SEQUENCE</scope>
    <source>
        <strain evidence="6">NY0171</strain>
    </source>
</reference>
<dbReference type="InterPro" id="IPR001680">
    <property type="entry name" value="WD40_rpt"/>
</dbReference>
<keyword evidence="1 3" id="KW-0853">WD repeat</keyword>
<keyword evidence="4" id="KW-0175">Coiled coil</keyword>
<dbReference type="PANTHER" id="PTHR14604:SF3">
    <property type="entry name" value="SPERM-ASSOCIATED ANTIGEN 16 PROTEIN"/>
    <property type="match status" value="1"/>
</dbReference>
<sequence>MTSEFEGIDIAQLDFGNDGSEEETFEQTLQSLEKVKRIDIAQLDFGNDGSEEETFEQTLKSLEKVKRREKEKKIPKPKAERAPESTEDFIRNFLAHMGMKKTLETFQQEWLKAKVQKGSSSQFSYLPDIHQQNEVLTLKVRELEQKIHELQDVLKTAAKRYEKLRRGRDYHRLHHRQATQERDRLTKDLQRLRTQLDRFQPALDGMQKKYQSAMKSKMLATLQRDRLSAKVKTLENALGKESTTGEEELEEKDEASEEEIIDAPWPSLAAIANPMGSDDDLFALPEDQLLKERIDAQNFTSAAKPIQTQSPIANVVAHPRRKCFATASDDGVWRVLGLPDGELILTGAGHTSWMSSAAFHPSGAVLATSSGDSTVRLWDFSRQSCVCVFAEHASVVWDVAFHCTGDFLASSSSDCTIRIWDVGTAKNRGCLRGHADSVNGVTFKPHSNMLLSCSADKTVSMWDSRTGQCVQTLFGHTNAVNSVRCSESGHVIVSCDADGSVLLWDVRGVGDPCLSANKLGPYSANSVAVDKYGQCVCVASDDGSVKVLYTAEGSVVVHEGHLDGVQGVCFTHDYSSLLSVSADMTVRVWK</sequence>
<comment type="caution">
    <text evidence="6">The sequence shown here is derived from an EMBL/GenBank/DDBJ whole genome shotgun (WGS) entry which is preliminary data.</text>
</comment>
<feature type="coiled-coil region" evidence="4">
    <location>
        <begin position="133"/>
        <end position="195"/>
    </location>
</feature>
<dbReference type="PROSITE" id="PS00678">
    <property type="entry name" value="WD_REPEATS_1"/>
    <property type="match status" value="4"/>
</dbReference>
<gene>
    <name evidence="6" type="ORF">ADUPG1_008828</name>
</gene>
<feature type="repeat" description="WD" evidence="3">
    <location>
        <begin position="431"/>
        <end position="472"/>
    </location>
</feature>
<feature type="repeat" description="WD" evidence="3">
    <location>
        <begin position="558"/>
        <end position="590"/>
    </location>
</feature>
<evidence type="ECO:0000256" key="4">
    <source>
        <dbReference type="SAM" id="Coils"/>
    </source>
</evidence>
<feature type="repeat" description="WD" evidence="3">
    <location>
        <begin position="389"/>
        <end position="422"/>
    </location>
</feature>
<feature type="region of interest" description="Disordered" evidence="5">
    <location>
        <begin position="236"/>
        <end position="257"/>
    </location>
</feature>
<evidence type="ECO:0000313" key="6">
    <source>
        <dbReference type="EMBL" id="GKT35730.1"/>
    </source>
</evidence>
<keyword evidence="2" id="KW-0677">Repeat</keyword>
<dbReference type="InterPro" id="IPR019775">
    <property type="entry name" value="WD40_repeat_CS"/>
</dbReference>
<dbReference type="EMBL" id="BQXS01011053">
    <property type="protein sequence ID" value="GKT35730.1"/>
    <property type="molecule type" value="Genomic_DNA"/>
</dbReference>
<evidence type="ECO:0000256" key="1">
    <source>
        <dbReference type="ARBA" id="ARBA00022574"/>
    </source>
</evidence>
<feature type="region of interest" description="Disordered" evidence="5">
    <location>
        <begin position="1"/>
        <end position="27"/>
    </location>
</feature>
<feature type="region of interest" description="Disordered" evidence="5">
    <location>
        <begin position="65"/>
        <end position="84"/>
    </location>
</feature>
<feature type="compositionally biased region" description="Acidic residues" evidence="5">
    <location>
        <begin position="244"/>
        <end position="257"/>
    </location>
</feature>
<dbReference type="InterPro" id="IPR036322">
    <property type="entry name" value="WD40_repeat_dom_sf"/>
</dbReference>
<dbReference type="Pfam" id="PF00400">
    <property type="entry name" value="WD40"/>
    <property type="match status" value="5"/>
</dbReference>
<dbReference type="Gene3D" id="2.130.10.10">
    <property type="entry name" value="YVTN repeat-like/Quinoprotein amine dehydrogenase"/>
    <property type="match status" value="3"/>
</dbReference>
<proteinExistence type="predicted"/>
<evidence type="ECO:0000313" key="7">
    <source>
        <dbReference type="Proteomes" id="UP001057375"/>
    </source>
</evidence>
<dbReference type="InterPro" id="IPR015943">
    <property type="entry name" value="WD40/YVTN_repeat-like_dom_sf"/>
</dbReference>
<dbReference type="SUPFAM" id="SSF50978">
    <property type="entry name" value="WD40 repeat-like"/>
    <property type="match status" value="1"/>
</dbReference>
<protein>
    <submittedName>
        <fullName evidence="6">Sperm-associated antigen 16 protein</fullName>
    </submittedName>
</protein>
<dbReference type="Proteomes" id="UP001057375">
    <property type="component" value="Unassembled WGS sequence"/>
</dbReference>
<dbReference type="PANTHER" id="PTHR14604">
    <property type="entry name" value="WD40 REPEAT PF20"/>
    <property type="match status" value="1"/>
</dbReference>
<dbReference type="PRINTS" id="PR00320">
    <property type="entry name" value="GPROTEINBRPT"/>
</dbReference>